<comment type="similarity">
    <text evidence="1">Belongs to the sigma-70 factor family. ECF subfamily.</text>
</comment>
<accession>A0A3B0W1U1</accession>
<feature type="domain" description="RNA polymerase sigma-70 region 4" evidence="7">
    <location>
        <begin position="134"/>
        <end position="181"/>
    </location>
</feature>
<keyword evidence="4" id="KW-0238">DNA-binding</keyword>
<keyword evidence="5" id="KW-0804">Transcription</keyword>
<dbReference type="InterPro" id="IPR007627">
    <property type="entry name" value="RNA_pol_sigma70_r2"/>
</dbReference>
<gene>
    <name evidence="8" type="ORF">MNBD_GAMMA01-1475</name>
</gene>
<keyword evidence="2" id="KW-0805">Transcription regulation</keyword>
<dbReference type="PANTHER" id="PTHR43133">
    <property type="entry name" value="RNA POLYMERASE ECF-TYPE SIGMA FACTO"/>
    <property type="match status" value="1"/>
</dbReference>
<evidence type="ECO:0000259" key="6">
    <source>
        <dbReference type="Pfam" id="PF04542"/>
    </source>
</evidence>
<dbReference type="SUPFAM" id="SSF88659">
    <property type="entry name" value="Sigma3 and sigma4 domains of RNA polymerase sigma factors"/>
    <property type="match status" value="1"/>
</dbReference>
<dbReference type="InterPro" id="IPR014284">
    <property type="entry name" value="RNA_pol_sigma-70_dom"/>
</dbReference>
<protein>
    <submittedName>
        <fullName evidence="8">RNA polymerase sigma-70 factor</fullName>
    </submittedName>
</protein>
<dbReference type="Gene3D" id="1.10.10.10">
    <property type="entry name" value="Winged helix-like DNA-binding domain superfamily/Winged helix DNA-binding domain"/>
    <property type="match status" value="1"/>
</dbReference>
<evidence type="ECO:0000256" key="3">
    <source>
        <dbReference type="ARBA" id="ARBA00023082"/>
    </source>
</evidence>
<name>A0A3B0W1U1_9ZZZZ</name>
<evidence type="ECO:0000256" key="2">
    <source>
        <dbReference type="ARBA" id="ARBA00023015"/>
    </source>
</evidence>
<dbReference type="EMBL" id="UOEW01000172">
    <property type="protein sequence ID" value="VAW37544.1"/>
    <property type="molecule type" value="Genomic_DNA"/>
</dbReference>
<proteinExistence type="inferred from homology"/>
<dbReference type="InterPro" id="IPR013325">
    <property type="entry name" value="RNA_pol_sigma_r2"/>
</dbReference>
<dbReference type="Gene3D" id="1.10.1740.10">
    <property type="match status" value="1"/>
</dbReference>
<dbReference type="GO" id="GO:0006352">
    <property type="term" value="P:DNA-templated transcription initiation"/>
    <property type="evidence" value="ECO:0007669"/>
    <property type="project" value="InterPro"/>
</dbReference>
<dbReference type="GO" id="GO:0016987">
    <property type="term" value="F:sigma factor activity"/>
    <property type="evidence" value="ECO:0007669"/>
    <property type="project" value="UniProtKB-KW"/>
</dbReference>
<organism evidence="8">
    <name type="scientific">hydrothermal vent metagenome</name>
    <dbReference type="NCBI Taxonomy" id="652676"/>
    <lineage>
        <taxon>unclassified sequences</taxon>
        <taxon>metagenomes</taxon>
        <taxon>ecological metagenomes</taxon>
    </lineage>
</organism>
<dbReference type="InterPro" id="IPR013324">
    <property type="entry name" value="RNA_pol_sigma_r3/r4-like"/>
</dbReference>
<evidence type="ECO:0000259" key="7">
    <source>
        <dbReference type="Pfam" id="PF04545"/>
    </source>
</evidence>
<evidence type="ECO:0000256" key="4">
    <source>
        <dbReference type="ARBA" id="ARBA00023125"/>
    </source>
</evidence>
<dbReference type="PANTHER" id="PTHR43133:SF8">
    <property type="entry name" value="RNA POLYMERASE SIGMA FACTOR HI_1459-RELATED"/>
    <property type="match status" value="1"/>
</dbReference>
<sequence length="188" mass="22456">MIEKSDEELMLAFANNDETAFEQLYARHKDAIYRYFLRHLSNQSICQELTQDLWMKIINAKENYKVTAKFKTWLYTLAHNRLVDWYRRNNLEMKAFVANSQDNQDSNQVNGISNWNPEDELQTKRLSKELKLSISKLPFEQQEVFLLYQEASLSIPQIAEMLDESMEKIKSRYRYAVKKLRSSLENLR</sequence>
<dbReference type="Pfam" id="PF04545">
    <property type="entry name" value="Sigma70_r4"/>
    <property type="match status" value="1"/>
</dbReference>
<reference evidence="8" key="1">
    <citation type="submission" date="2018-06" db="EMBL/GenBank/DDBJ databases">
        <authorList>
            <person name="Zhirakovskaya E."/>
        </authorList>
    </citation>
    <scope>NUCLEOTIDE SEQUENCE</scope>
</reference>
<dbReference type="GO" id="GO:0003677">
    <property type="term" value="F:DNA binding"/>
    <property type="evidence" value="ECO:0007669"/>
    <property type="project" value="UniProtKB-KW"/>
</dbReference>
<evidence type="ECO:0000256" key="1">
    <source>
        <dbReference type="ARBA" id="ARBA00010641"/>
    </source>
</evidence>
<keyword evidence="3" id="KW-0731">Sigma factor</keyword>
<evidence type="ECO:0000256" key="5">
    <source>
        <dbReference type="ARBA" id="ARBA00023163"/>
    </source>
</evidence>
<feature type="domain" description="RNA polymerase sigma-70 region 2" evidence="6">
    <location>
        <begin position="24"/>
        <end position="90"/>
    </location>
</feature>
<dbReference type="InterPro" id="IPR039425">
    <property type="entry name" value="RNA_pol_sigma-70-like"/>
</dbReference>
<dbReference type="AlphaFoldDB" id="A0A3B0W1U1"/>
<dbReference type="Pfam" id="PF04542">
    <property type="entry name" value="Sigma70_r2"/>
    <property type="match status" value="1"/>
</dbReference>
<dbReference type="InterPro" id="IPR036388">
    <property type="entry name" value="WH-like_DNA-bd_sf"/>
</dbReference>
<dbReference type="InterPro" id="IPR007630">
    <property type="entry name" value="RNA_pol_sigma70_r4"/>
</dbReference>
<dbReference type="NCBIfam" id="TIGR02937">
    <property type="entry name" value="sigma70-ECF"/>
    <property type="match status" value="1"/>
</dbReference>
<dbReference type="SUPFAM" id="SSF88946">
    <property type="entry name" value="Sigma2 domain of RNA polymerase sigma factors"/>
    <property type="match status" value="1"/>
</dbReference>
<evidence type="ECO:0000313" key="8">
    <source>
        <dbReference type="EMBL" id="VAW37544.1"/>
    </source>
</evidence>